<reference evidence="2" key="1">
    <citation type="submission" date="2018-11" db="EMBL/GenBank/DDBJ databases">
        <title>Shewanella sp. R106.</title>
        <authorList>
            <person name="Hwang Y.J."/>
            <person name="Hwang C.Y."/>
        </authorList>
    </citation>
    <scope>NUCLEOTIDE SEQUENCE [LARGE SCALE GENOMIC DNA]</scope>
    <source>
        <strain evidence="2">R106</strain>
    </source>
</reference>
<dbReference type="Proteomes" id="UP000278855">
    <property type="component" value="Unassembled WGS sequence"/>
</dbReference>
<gene>
    <name evidence="1" type="ORF">EGC77_14185</name>
</gene>
<organism evidence="1 2">
    <name type="scientific">Shewanella psychromarinicola</name>
    <dbReference type="NCBI Taxonomy" id="2487742"/>
    <lineage>
        <taxon>Bacteria</taxon>
        <taxon>Pseudomonadati</taxon>
        <taxon>Pseudomonadota</taxon>
        <taxon>Gammaproteobacteria</taxon>
        <taxon>Alteromonadales</taxon>
        <taxon>Shewanellaceae</taxon>
        <taxon>Shewanella</taxon>
    </lineage>
</organism>
<dbReference type="AlphaFoldDB" id="A0A3N4EP33"/>
<accession>A0A3N4EP33</accession>
<dbReference type="EMBL" id="RKKB01000006">
    <property type="protein sequence ID" value="RPA31114.1"/>
    <property type="molecule type" value="Genomic_DNA"/>
</dbReference>
<sequence length="187" mass="21073">MRMKNKNMVNMKTKQRLINSFTLEYHPLVASLLREEITVPSPAGVIDHLHEREIHILLKTITLNVISVTREHFLLLTPEPLFALLRQHPCAQSQKVSLCEYQHSADNIEQTITTLMFTLPALQNSYQSSHLKTLASRLNNAKSTHSISANTLPKKSRLALFAGVSPSAIRLDNKKLARNDDKSKGKA</sequence>
<proteinExistence type="predicted"/>
<evidence type="ECO:0000313" key="1">
    <source>
        <dbReference type="EMBL" id="RPA31114.1"/>
    </source>
</evidence>
<evidence type="ECO:0000313" key="2">
    <source>
        <dbReference type="Proteomes" id="UP000278855"/>
    </source>
</evidence>
<comment type="caution">
    <text evidence="1">The sequence shown here is derived from an EMBL/GenBank/DDBJ whole genome shotgun (WGS) entry which is preliminary data.</text>
</comment>
<name>A0A3N4EP33_9GAMM</name>
<protein>
    <submittedName>
        <fullName evidence="1">Uncharacterized protein</fullName>
    </submittedName>
</protein>